<gene>
    <name evidence="2" type="primary">LOC108819172</name>
</gene>
<name>A0A6J0KJ84_RAPSA</name>
<keyword evidence="1" id="KW-1185">Reference proteome</keyword>
<dbReference type="AlphaFoldDB" id="A0A6J0KJ84"/>
<proteinExistence type="predicted"/>
<reference evidence="1" key="1">
    <citation type="journal article" date="2019" name="Database">
        <title>The radish genome database (RadishGD): an integrated information resource for radish genomics.</title>
        <authorList>
            <person name="Yu H.J."/>
            <person name="Baek S."/>
            <person name="Lee Y.J."/>
            <person name="Cho A."/>
            <person name="Mun J.H."/>
        </authorList>
    </citation>
    <scope>NUCLEOTIDE SEQUENCE [LARGE SCALE GENOMIC DNA]</scope>
    <source>
        <strain evidence="1">cv. WK10039</strain>
    </source>
</reference>
<organism evidence="1 2">
    <name type="scientific">Raphanus sativus</name>
    <name type="common">Radish</name>
    <name type="synonym">Raphanus raphanistrum var. sativus</name>
    <dbReference type="NCBI Taxonomy" id="3726"/>
    <lineage>
        <taxon>Eukaryota</taxon>
        <taxon>Viridiplantae</taxon>
        <taxon>Streptophyta</taxon>
        <taxon>Embryophyta</taxon>
        <taxon>Tracheophyta</taxon>
        <taxon>Spermatophyta</taxon>
        <taxon>Magnoliopsida</taxon>
        <taxon>eudicotyledons</taxon>
        <taxon>Gunneridae</taxon>
        <taxon>Pentapetalae</taxon>
        <taxon>rosids</taxon>
        <taxon>malvids</taxon>
        <taxon>Brassicales</taxon>
        <taxon>Brassicaceae</taxon>
        <taxon>Brassiceae</taxon>
        <taxon>Raphanus</taxon>
    </lineage>
</organism>
<accession>A0A6J0KJ84</accession>
<evidence type="ECO:0000313" key="2">
    <source>
        <dbReference type="RefSeq" id="XP_018447668.1"/>
    </source>
</evidence>
<reference evidence="2" key="2">
    <citation type="submission" date="2025-08" db="UniProtKB">
        <authorList>
            <consortium name="RefSeq"/>
        </authorList>
    </citation>
    <scope>IDENTIFICATION</scope>
    <source>
        <tissue evidence="2">Leaf</tissue>
    </source>
</reference>
<evidence type="ECO:0000313" key="1">
    <source>
        <dbReference type="Proteomes" id="UP000504610"/>
    </source>
</evidence>
<dbReference type="GeneID" id="108819172"/>
<protein>
    <submittedName>
        <fullName evidence="2">Uncharacterized protein LOC108819172 isoform X2</fullName>
    </submittedName>
</protein>
<dbReference type="Proteomes" id="UP000504610">
    <property type="component" value="Chromosome 8"/>
</dbReference>
<dbReference type="RefSeq" id="XP_018447668.1">
    <property type="nucleotide sequence ID" value="XM_018592166.2"/>
</dbReference>
<sequence>MEIITGLNEVKTVELVNLSGIGPAFLFQSNTGYAHFHGSFWKHHQEADKLQQRGENIHQKCITSRELGTDSIKEKVN</sequence>